<evidence type="ECO:0000313" key="1">
    <source>
        <dbReference type="EMBL" id="TPG52303.1"/>
    </source>
</evidence>
<organism evidence="1 2">
    <name type="scientific">Muricoccus nepalensis</name>
    <dbReference type="NCBI Taxonomy" id="1854500"/>
    <lineage>
        <taxon>Bacteria</taxon>
        <taxon>Pseudomonadati</taxon>
        <taxon>Pseudomonadota</taxon>
        <taxon>Alphaproteobacteria</taxon>
        <taxon>Acetobacterales</taxon>
        <taxon>Roseomonadaceae</taxon>
        <taxon>Muricoccus</taxon>
    </lineage>
</organism>
<dbReference type="SUPFAM" id="SSF46785">
    <property type="entry name" value="Winged helix' DNA-binding domain"/>
    <property type="match status" value="1"/>
</dbReference>
<keyword evidence="2" id="KW-1185">Reference proteome</keyword>
<dbReference type="InterPro" id="IPR036388">
    <property type="entry name" value="WH-like_DNA-bd_sf"/>
</dbReference>
<reference evidence="1 2" key="1">
    <citation type="journal article" date="2019" name="Environ. Microbiol.">
        <title>Species interactions and distinct microbial communities in high Arctic permafrost affected cryosols are associated with the CH4 and CO2 gas fluxes.</title>
        <authorList>
            <person name="Altshuler I."/>
            <person name="Hamel J."/>
            <person name="Turney S."/>
            <person name="Magnuson E."/>
            <person name="Levesque R."/>
            <person name="Greer C."/>
            <person name="Whyte L.G."/>
        </authorList>
    </citation>
    <scope>NUCLEOTIDE SEQUENCE [LARGE SCALE GENOMIC DNA]</scope>
    <source>
        <strain evidence="1 2">S9.3B</strain>
    </source>
</reference>
<accession>A0A502FTJ7</accession>
<proteinExistence type="predicted"/>
<dbReference type="PANTHER" id="PTHR43537">
    <property type="entry name" value="TRANSCRIPTIONAL REGULATOR, GNTR FAMILY"/>
    <property type="match status" value="1"/>
</dbReference>
<sequence length="213" mass="23248">MCLEYRFWPRQQLLVDDLATLVHSSATPVREAVARLAGEGLIDAIPNRGYFAKALSAADMQHNIALMFMLLRNVVERPDILAAWKDPADDRSPHTCEDAMAASELLFRGLAALGGNQALTAQGNRILDFTRFVRRLDLEEPRAEASMRALTEDLRGRLVEGDAAAARAILDATELEVLARLGAVVAEGLVRSMPDDVDTRPTASPVRAFLAPS</sequence>
<dbReference type="Gene3D" id="1.10.10.10">
    <property type="entry name" value="Winged helix-like DNA-binding domain superfamily/Winged helix DNA-binding domain"/>
    <property type="match status" value="1"/>
</dbReference>
<dbReference type="Proteomes" id="UP000317078">
    <property type="component" value="Unassembled WGS sequence"/>
</dbReference>
<gene>
    <name evidence="1" type="ORF">EAH89_18900</name>
</gene>
<comment type="caution">
    <text evidence="1">The sequence shown here is derived from an EMBL/GenBank/DDBJ whole genome shotgun (WGS) entry which is preliminary data.</text>
</comment>
<dbReference type="EMBL" id="RCZP01000022">
    <property type="protein sequence ID" value="TPG52303.1"/>
    <property type="molecule type" value="Genomic_DNA"/>
</dbReference>
<protein>
    <submittedName>
        <fullName evidence="1">GntR family transcriptional regulator</fullName>
    </submittedName>
</protein>
<name>A0A502FTJ7_9PROT</name>
<evidence type="ECO:0000313" key="2">
    <source>
        <dbReference type="Proteomes" id="UP000317078"/>
    </source>
</evidence>
<dbReference type="PANTHER" id="PTHR43537:SF45">
    <property type="entry name" value="GNTR FAMILY REGULATORY PROTEIN"/>
    <property type="match status" value="1"/>
</dbReference>
<dbReference type="InterPro" id="IPR036390">
    <property type="entry name" value="WH_DNA-bd_sf"/>
</dbReference>
<dbReference type="AlphaFoldDB" id="A0A502FTJ7"/>